<sequence>MKVYFSQSEWASLAKWEKKRYRNMKRNHLAMLAIGVAGRRGRKHIDHPQQDLVTQWRKRRRKNGPLTYRDNSRDPGCVSEQMKRAWLRQQMSEVKRYTRGVNLRSRARVSYTEEEELRDEDHLFCEECKSFFIEDCELHGPPLFIPDTPAPLGAPDRA</sequence>
<dbReference type="InterPro" id="IPR036051">
    <property type="entry name" value="KRAB_dom_sf"/>
</dbReference>
<keyword evidence="3" id="KW-1185">Reference proteome</keyword>
<feature type="domain" description="KRAB" evidence="1">
    <location>
        <begin position="3"/>
        <end position="24"/>
    </location>
</feature>
<evidence type="ECO:0000313" key="3">
    <source>
        <dbReference type="Proteomes" id="UP001356427"/>
    </source>
</evidence>
<reference evidence="2 3" key="1">
    <citation type="submission" date="2021-04" db="EMBL/GenBank/DDBJ databases">
        <authorList>
            <person name="De Guttry C."/>
            <person name="Zahm M."/>
            <person name="Klopp C."/>
            <person name="Cabau C."/>
            <person name="Louis A."/>
            <person name="Berthelot C."/>
            <person name="Parey E."/>
            <person name="Roest Crollius H."/>
            <person name="Montfort J."/>
            <person name="Robinson-Rechavi M."/>
            <person name="Bucao C."/>
            <person name="Bouchez O."/>
            <person name="Gislard M."/>
            <person name="Lluch J."/>
            <person name="Milhes M."/>
            <person name="Lampietro C."/>
            <person name="Lopez Roques C."/>
            <person name="Donnadieu C."/>
            <person name="Braasch I."/>
            <person name="Desvignes T."/>
            <person name="Postlethwait J."/>
            <person name="Bobe J."/>
            <person name="Wedekind C."/>
            <person name="Guiguen Y."/>
        </authorList>
    </citation>
    <scope>NUCLEOTIDE SEQUENCE [LARGE SCALE GENOMIC DNA]</scope>
    <source>
        <strain evidence="2">Cs_M1</strain>
        <tissue evidence="2">Blood</tissue>
    </source>
</reference>
<accession>A0AAN8M5P7</accession>
<evidence type="ECO:0000259" key="1">
    <source>
        <dbReference type="Pfam" id="PF01352"/>
    </source>
</evidence>
<organism evidence="2 3">
    <name type="scientific">Coregonus suidteri</name>
    <dbReference type="NCBI Taxonomy" id="861788"/>
    <lineage>
        <taxon>Eukaryota</taxon>
        <taxon>Metazoa</taxon>
        <taxon>Chordata</taxon>
        <taxon>Craniata</taxon>
        <taxon>Vertebrata</taxon>
        <taxon>Euteleostomi</taxon>
        <taxon>Actinopterygii</taxon>
        <taxon>Neopterygii</taxon>
        <taxon>Teleostei</taxon>
        <taxon>Protacanthopterygii</taxon>
        <taxon>Salmoniformes</taxon>
        <taxon>Salmonidae</taxon>
        <taxon>Coregoninae</taxon>
        <taxon>Coregonus</taxon>
    </lineage>
</organism>
<dbReference type="AlphaFoldDB" id="A0AAN8M5P7"/>
<dbReference type="SUPFAM" id="SSF109640">
    <property type="entry name" value="KRAB domain (Kruppel-associated box)"/>
    <property type="match status" value="1"/>
</dbReference>
<gene>
    <name evidence="2" type="ORF">J4Q44_G00046920</name>
</gene>
<dbReference type="Proteomes" id="UP001356427">
    <property type="component" value="Unassembled WGS sequence"/>
</dbReference>
<comment type="caution">
    <text evidence="2">The sequence shown here is derived from an EMBL/GenBank/DDBJ whole genome shotgun (WGS) entry which is preliminary data.</text>
</comment>
<name>A0AAN8M5P7_9TELE</name>
<dbReference type="GO" id="GO:0006355">
    <property type="term" value="P:regulation of DNA-templated transcription"/>
    <property type="evidence" value="ECO:0007669"/>
    <property type="project" value="InterPro"/>
</dbReference>
<dbReference type="Pfam" id="PF01352">
    <property type="entry name" value="KRAB"/>
    <property type="match status" value="1"/>
</dbReference>
<dbReference type="InterPro" id="IPR001909">
    <property type="entry name" value="KRAB"/>
</dbReference>
<evidence type="ECO:0000313" key="2">
    <source>
        <dbReference type="EMBL" id="KAK6325350.1"/>
    </source>
</evidence>
<proteinExistence type="predicted"/>
<dbReference type="InterPro" id="IPR046341">
    <property type="entry name" value="SET_dom_sf"/>
</dbReference>
<dbReference type="Gene3D" id="2.170.270.10">
    <property type="entry name" value="SET domain"/>
    <property type="match status" value="1"/>
</dbReference>
<dbReference type="EMBL" id="JAGTTL010000003">
    <property type="protein sequence ID" value="KAK6325350.1"/>
    <property type="molecule type" value="Genomic_DNA"/>
</dbReference>
<protein>
    <recommendedName>
        <fullName evidence="1">KRAB domain-containing protein</fullName>
    </recommendedName>
</protein>